<reference evidence="3" key="1">
    <citation type="submission" date="2020-12" db="UniProtKB">
        <authorList>
            <consortium name="WormBaseParasite"/>
        </authorList>
    </citation>
    <scope>IDENTIFICATION</scope>
    <source>
        <strain evidence="3">MHco3</strain>
    </source>
</reference>
<sequence length="405" mass="42901">MSVSSAHSILSTRKALGVAEAKQPTASTDTPLITESFATTHESPTVQERSASSKLTSLEAAKNTTTSTDTTMLNTSFARTHESSTILKSSAINKLATLESTKGTDATMTTRRGETVENSSSVHGATTTKKYNTTLEESTENTETSSGLMQQSSSTHSASVINMSTTLQRDENATTRVTTMNTSYKTSSQSPIVRRTGITEDLASLESANNSSTKNYLTTNMTSISSYQSVSSTKNPSEMKRDVGTTYKTEPQSFSAYTTIATHKSTTMQPSKAAGKGTDAGEYYAITGTTSQFVTPITNATEKEAAATTDATTVITSSKAMQRSSPLSDASIGIKSTLVKNTTTTADATKISAGFGTTPKSSSAQSHTFTSRSVASKATKMQMRENITQSPHLCHLLYPLVSAPL</sequence>
<accession>A0A7I4YLB8</accession>
<feature type="compositionally biased region" description="Polar residues" evidence="1">
    <location>
        <begin position="358"/>
        <end position="376"/>
    </location>
</feature>
<evidence type="ECO:0000313" key="3">
    <source>
        <dbReference type="WBParaSite" id="HCON_00106090-00001"/>
    </source>
</evidence>
<keyword evidence="2" id="KW-1185">Reference proteome</keyword>
<feature type="region of interest" description="Disordered" evidence="1">
    <location>
        <begin position="354"/>
        <end position="377"/>
    </location>
</feature>
<dbReference type="AlphaFoldDB" id="A0A7I4YLB8"/>
<feature type="region of interest" description="Disordered" evidence="1">
    <location>
        <begin position="37"/>
        <end position="67"/>
    </location>
</feature>
<dbReference type="WBParaSite" id="HCON_00106090-00001">
    <property type="protein sequence ID" value="HCON_00106090-00001"/>
    <property type="gene ID" value="HCON_00106090"/>
</dbReference>
<dbReference type="Proteomes" id="UP000025227">
    <property type="component" value="Unplaced"/>
</dbReference>
<name>A0A7I4YLB8_HAECO</name>
<feature type="region of interest" description="Disordered" evidence="1">
    <location>
        <begin position="105"/>
        <end position="125"/>
    </location>
</feature>
<evidence type="ECO:0000256" key="1">
    <source>
        <dbReference type="SAM" id="MobiDB-lite"/>
    </source>
</evidence>
<feature type="compositionally biased region" description="Polar residues" evidence="1">
    <location>
        <begin position="37"/>
        <end position="56"/>
    </location>
</feature>
<proteinExistence type="predicted"/>
<protein>
    <submittedName>
        <fullName evidence="3">Flocculation protein FLO11-like</fullName>
    </submittedName>
</protein>
<organism evidence="2 3">
    <name type="scientific">Haemonchus contortus</name>
    <name type="common">Barber pole worm</name>
    <dbReference type="NCBI Taxonomy" id="6289"/>
    <lineage>
        <taxon>Eukaryota</taxon>
        <taxon>Metazoa</taxon>
        <taxon>Ecdysozoa</taxon>
        <taxon>Nematoda</taxon>
        <taxon>Chromadorea</taxon>
        <taxon>Rhabditida</taxon>
        <taxon>Rhabditina</taxon>
        <taxon>Rhabditomorpha</taxon>
        <taxon>Strongyloidea</taxon>
        <taxon>Trichostrongylidae</taxon>
        <taxon>Haemonchus</taxon>
    </lineage>
</organism>
<evidence type="ECO:0000313" key="2">
    <source>
        <dbReference type="Proteomes" id="UP000025227"/>
    </source>
</evidence>